<evidence type="ECO:0000256" key="5">
    <source>
        <dbReference type="SAM" id="Phobius"/>
    </source>
</evidence>
<feature type="transmembrane region" description="Helical" evidence="5">
    <location>
        <begin position="191"/>
        <end position="209"/>
    </location>
</feature>
<feature type="transmembrane region" description="Helical" evidence="5">
    <location>
        <begin position="268"/>
        <end position="291"/>
    </location>
</feature>
<name>A0ABR5AID6_9BACL</name>
<dbReference type="SUPFAM" id="SSF48452">
    <property type="entry name" value="TPR-like"/>
    <property type="match status" value="1"/>
</dbReference>
<feature type="transmembrane region" description="Helical" evidence="5">
    <location>
        <begin position="33"/>
        <end position="50"/>
    </location>
</feature>
<sequence>MPKYARLTGAFLLGLTVACSFIFHGLFFQKEQHIAEAMVAFAFLLWWFGFRLERRRIALFSSWLELSVLAILLLYLLTSFTALFPQGHANVVLQWAGGLLVLYAMREECKIEPRWGLWLSWVLIAASLGVVSIGLAIYMGGHVGLNDANNLMSEKNRFASTFQYANTYAIYVLAMWLVTIGAAFSGKSKWLMLPVAGIVCFLYSLTFLLAASRGALLAVPAAMIGLVVALPRGQRLAGAAFFIGTMTAGLLTVKGADGHASSADWNGAWSWLMGGGAAGAVIGLATAALMIQQKSRRLNVAAVIAAGLVAMGVLHSSSLSQAAIKLSSQKLQRLTNMSLNETNAFLRLEFDRDALKMIRDHPVVGSGGDGWSRMYHQYQRFYYIANLTHNHYLQIAVELGLVGLALFVLFWWSLATCLRKADPPSLARVLGVAAIVIGLHSFIDFDLNFYSMLLLVLMIAGIVSAQMPPLRWSTTRFQALGAGVAGCLILATIPQAVGDYYLQAGSSELEQGQSDEAAAHLARAAALLPLDPQPHVQLARAKIGTNEQLSQLLLAQRLDPYNAEWPHELSLALGYYKKWEDAYRESEKALRLQPAMLDYYESTLDYGVQAAIDSFLKGKASKDGEIASNALIVEQMVRYQQSANRFKNYVLATYRDSSPLLDLRAGQALALAGNYSEAIPFLRQSRKTATLVPEADIWLFMTYRQQQDKRGQNEIASRPWIAMLDYNPINGILNRSR</sequence>
<organism evidence="7 8">
    <name type="scientific">Gordoniibacillus kamchatkensis</name>
    <dbReference type="NCBI Taxonomy" id="1590651"/>
    <lineage>
        <taxon>Bacteria</taxon>
        <taxon>Bacillati</taxon>
        <taxon>Bacillota</taxon>
        <taxon>Bacilli</taxon>
        <taxon>Bacillales</taxon>
        <taxon>Paenibacillaceae</taxon>
        <taxon>Gordoniibacillus</taxon>
    </lineage>
</organism>
<evidence type="ECO:0000259" key="6">
    <source>
        <dbReference type="Pfam" id="PF04932"/>
    </source>
</evidence>
<feature type="transmembrane region" description="Helical" evidence="5">
    <location>
        <begin position="57"/>
        <end position="77"/>
    </location>
</feature>
<evidence type="ECO:0000313" key="7">
    <source>
        <dbReference type="EMBL" id="KIL40122.1"/>
    </source>
</evidence>
<keyword evidence="3 5" id="KW-1133">Transmembrane helix</keyword>
<feature type="transmembrane region" description="Helical" evidence="5">
    <location>
        <begin position="7"/>
        <end position="27"/>
    </location>
</feature>
<comment type="subcellular location">
    <subcellularLocation>
        <location evidence="1">Membrane</location>
        <topology evidence="1">Multi-pass membrane protein</topology>
    </subcellularLocation>
</comment>
<dbReference type="Proteomes" id="UP000031967">
    <property type="component" value="Unassembled WGS sequence"/>
</dbReference>
<accession>A0ABR5AID6</accession>
<reference evidence="7 8" key="1">
    <citation type="submission" date="2014-12" db="EMBL/GenBank/DDBJ databases">
        <title>Draft genome sequence of Paenibacillus kamchatkensis strain B-2647.</title>
        <authorList>
            <person name="Karlyshev A.V."/>
            <person name="Kudryashova E.B."/>
        </authorList>
    </citation>
    <scope>NUCLEOTIDE SEQUENCE [LARGE SCALE GENOMIC DNA]</scope>
    <source>
        <strain evidence="7 8">VKM B-2647</strain>
    </source>
</reference>
<feature type="domain" description="O-antigen ligase-related" evidence="6">
    <location>
        <begin position="275"/>
        <end position="408"/>
    </location>
</feature>
<feature type="transmembrane region" description="Helical" evidence="5">
    <location>
        <begin position="392"/>
        <end position="414"/>
    </location>
</feature>
<feature type="transmembrane region" description="Helical" evidence="5">
    <location>
        <begin position="426"/>
        <end position="443"/>
    </location>
</feature>
<comment type="caution">
    <text evidence="7">The sequence shown here is derived from an EMBL/GenBank/DDBJ whole genome shotgun (WGS) entry which is preliminary data.</text>
</comment>
<feature type="transmembrane region" description="Helical" evidence="5">
    <location>
        <begin position="161"/>
        <end position="184"/>
    </location>
</feature>
<evidence type="ECO:0000256" key="2">
    <source>
        <dbReference type="ARBA" id="ARBA00022692"/>
    </source>
</evidence>
<dbReference type="Gene3D" id="1.25.40.10">
    <property type="entry name" value="Tetratricopeptide repeat domain"/>
    <property type="match status" value="1"/>
</dbReference>
<evidence type="ECO:0000256" key="1">
    <source>
        <dbReference type="ARBA" id="ARBA00004141"/>
    </source>
</evidence>
<feature type="transmembrane region" description="Helical" evidence="5">
    <location>
        <begin position="238"/>
        <end position="256"/>
    </location>
</feature>
<dbReference type="PANTHER" id="PTHR37422">
    <property type="entry name" value="TEICHURONIC ACID BIOSYNTHESIS PROTEIN TUAE"/>
    <property type="match status" value="1"/>
</dbReference>
<dbReference type="PROSITE" id="PS51257">
    <property type="entry name" value="PROKAR_LIPOPROTEIN"/>
    <property type="match status" value="1"/>
</dbReference>
<dbReference type="PANTHER" id="PTHR37422:SF13">
    <property type="entry name" value="LIPOPOLYSACCHARIDE BIOSYNTHESIS PROTEIN PA4999-RELATED"/>
    <property type="match status" value="1"/>
</dbReference>
<feature type="transmembrane region" description="Helical" evidence="5">
    <location>
        <begin position="449"/>
        <end position="467"/>
    </location>
</feature>
<feature type="transmembrane region" description="Helical" evidence="5">
    <location>
        <begin position="298"/>
        <end position="317"/>
    </location>
</feature>
<dbReference type="InterPro" id="IPR051533">
    <property type="entry name" value="WaaL-like"/>
</dbReference>
<feature type="transmembrane region" description="Helical" evidence="5">
    <location>
        <begin position="215"/>
        <end position="231"/>
    </location>
</feature>
<protein>
    <recommendedName>
        <fullName evidence="6">O-antigen ligase-related domain-containing protein</fullName>
    </recommendedName>
</protein>
<dbReference type="Pfam" id="PF04932">
    <property type="entry name" value="Wzy_C"/>
    <property type="match status" value="1"/>
</dbReference>
<gene>
    <name evidence="7" type="ORF">SD70_15715</name>
</gene>
<dbReference type="InterPro" id="IPR007016">
    <property type="entry name" value="O-antigen_ligase-rel_domated"/>
</dbReference>
<proteinExistence type="predicted"/>
<keyword evidence="4 5" id="KW-0472">Membrane</keyword>
<evidence type="ECO:0000256" key="4">
    <source>
        <dbReference type="ARBA" id="ARBA00023136"/>
    </source>
</evidence>
<feature type="transmembrane region" description="Helical" evidence="5">
    <location>
        <begin position="117"/>
        <end position="141"/>
    </location>
</feature>
<keyword evidence="2 5" id="KW-0812">Transmembrane</keyword>
<dbReference type="EMBL" id="JXAK01000026">
    <property type="protein sequence ID" value="KIL40122.1"/>
    <property type="molecule type" value="Genomic_DNA"/>
</dbReference>
<keyword evidence="8" id="KW-1185">Reference proteome</keyword>
<evidence type="ECO:0000256" key="3">
    <source>
        <dbReference type="ARBA" id="ARBA00022989"/>
    </source>
</evidence>
<dbReference type="RefSeq" id="WP_041048485.1">
    <property type="nucleotide sequence ID" value="NZ_JXAK01000026.1"/>
</dbReference>
<evidence type="ECO:0000313" key="8">
    <source>
        <dbReference type="Proteomes" id="UP000031967"/>
    </source>
</evidence>
<feature type="transmembrane region" description="Helical" evidence="5">
    <location>
        <begin position="479"/>
        <end position="497"/>
    </location>
</feature>
<feature type="transmembrane region" description="Helical" evidence="5">
    <location>
        <begin position="83"/>
        <end position="105"/>
    </location>
</feature>
<dbReference type="InterPro" id="IPR011990">
    <property type="entry name" value="TPR-like_helical_dom_sf"/>
</dbReference>